<gene>
    <name evidence="1" type="ORF">QGN17_17510</name>
</gene>
<sequence>MVVTTGSLAGYLAGQSSFTTAFQPLDGDLTSLAGASATGALYYRSAAGTWSPVTIGGGLGFSGGTLSNSGLLSGAIGTTVQGYNANLACLSALATSANKVALWTGSGSCSLISASPFGQSLLGAADAPTARGLLGLGSVLCQNAVAASHTGDTIEWTAATCTVPANAMAPNGQIEIVPDWSYTNNSNTKTIRVRFGGTSFASSAYTTSAQGQVLVRIANRNATNSQVGTSAGFATSSGTPTTSAIDTTASVPITLTCQLAVTTDTCTLESYIIKLFPAS</sequence>
<keyword evidence="2" id="KW-1185">Reference proteome</keyword>
<proteinExistence type="predicted"/>
<comment type="caution">
    <text evidence="1">The sequence shown here is derived from an EMBL/GenBank/DDBJ whole genome shotgun (WGS) entry which is preliminary data.</text>
</comment>
<name>A0ABT6N617_9SPHN</name>
<organism evidence="1 2">
    <name type="scientific">Sphingomonas oryzagri</name>
    <dbReference type="NCBI Taxonomy" id="3042314"/>
    <lineage>
        <taxon>Bacteria</taxon>
        <taxon>Pseudomonadati</taxon>
        <taxon>Pseudomonadota</taxon>
        <taxon>Alphaproteobacteria</taxon>
        <taxon>Sphingomonadales</taxon>
        <taxon>Sphingomonadaceae</taxon>
        <taxon>Sphingomonas</taxon>
    </lineage>
</organism>
<evidence type="ECO:0000313" key="1">
    <source>
        <dbReference type="EMBL" id="MDH7640535.1"/>
    </source>
</evidence>
<evidence type="ECO:0000313" key="2">
    <source>
        <dbReference type="Proteomes" id="UP001160625"/>
    </source>
</evidence>
<dbReference type="RefSeq" id="WP_281045894.1">
    <property type="nucleotide sequence ID" value="NZ_JARYGZ010000003.1"/>
</dbReference>
<dbReference type="EMBL" id="JARYGZ010000003">
    <property type="protein sequence ID" value="MDH7640535.1"/>
    <property type="molecule type" value="Genomic_DNA"/>
</dbReference>
<dbReference type="Proteomes" id="UP001160625">
    <property type="component" value="Unassembled WGS sequence"/>
</dbReference>
<protein>
    <submittedName>
        <fullName evidence="1">Uncharacterized protein</fullName>
    </submittedName>
</protein>
<accession>A0ABT6N617</accession>
<reference evidence="1" key="1">
    <citation type="submission" date="2023-04" db="EMBL/GenBank/DDBJ databases">
        <title>Sphingomonas sp. MAHUQ-71 isolated from rice field.</title>
        <authorList>
            <person name="Huq M.A."/>
        </authorList>
    </citation>
    <scope>NUCLEOTIDE SEQUENCE</scope>
    <source>
        <strain evidence="1">MAHUQ-71</strain>
    </source>
</reference>